<dbReference type="eggNOG" id="COG1811">
    <property type="taxonomic scope" value="Bacteria"/>
</dbReference>
<sequence length="244" mass="26149">MALFGTIVDALAIILGSIIGLFWRNIKENMKSTILQALSITVLVIGIDMALESGDILIIVVASLALGSMLGEKWDIEDKMNHFGIWLETKTGATEGGAAAAFVTATLVYVVGAVSIIGALDSGLRNDHTVLLTKALIDGVLAIFLTSTMGIGIMFSAISVLLFQGTIALSASQINRFIQPDLMDHIIIAITGTGGVMIIAIGIRLLGLMNIRVANMLPALLFAVLFIVIQYYWETISLFFVQMF</sequence>
<dbReference type="RefSeq" id="WP_035810076.1">
    <property type="nucleotide sequence ID" value="NZ_CCSE01000001.1"/>
</dbReference>
<dbReference type="AlphaFoldDB" id="A0A078M724"/>
<dbReference type="HOGENOM" id="CLU_091659_0_0_9"/>
<keyword evidence="1" id="KW-1133">Transmembrane helix</keyword>
<evidence type="ECO:0000313" key="3">
    <source>
        <dbReference type="Proteomes" id="UP000044136"/>
    </source>
</evidence>
<accession>A0A078M724</accession>
<organism evidence="2 3">
    <name type="scientific">Jeotgalicoccus saudimassiliensis</name>
    <dbReference type="NCBI Taxonomy" id="1461582"/>
    <lineage>
        <taxon>Bacteria</taxon>
        <taxon>Bacillati</taxon>
        <taxon>Bacillota</taxon>
        <taxon>Bacilli</taxon>
        <taxon>Bacillales</taxon>
        <taxon>Staphylococcaceae</taxon>
        <taxon>Jeotgalicoccus</taxon>
    </lineage>
</organism>
<dbReference type="STRING" id="1461582.BN1048_01585"/>
<dbReference type="InterPro" id="IPR007563">
    <property type="entry name" value="DUF554"/>
</dbReference>
<feature type="transmembrane region" description="Helical" evidence="1">
    <location>
        <begin position="186"/>
        <end position="207"/>
    </location>
</feature>
<keyword evidence="3" id="KW-1185">Reference proteome</keyword>
<dbReference type="OrthoDB" id="9797976at2"/>
<protein>
    <submittedName>
        <fullName evidence="2">Putative membrane protein YdfK</fullName>
    </submittedName>
</protein>
<name>A0A078M724_9STAP</name>
<proteinExistence type="predicted"/>
<feature type="transmembrane region" description="Helical" evidence="1">
    <location>
        <begin position="33"/>
        <end position="50"/>
    </location>
</feature>
<evidence type="ECO:0000313" key="2">
    <source>
        <dbReference type="EMBL" id="CEA02060.1"/>
    </source>
</evidence>
<evidence type="ECO:0000256" key="1">
    <source>
        <dbReference type="SAM" id="Phobius"/>
    </source>
</evidence>
<keyword evidence="1" id="KW-0472">Membrane</keyword>
<dbReference type="EMBL" id="CCSE01000001">
    <property type="protein sequence ID" value="CEA02060.1"/>
    <property type="molecule type" value="Genomic_DNA"/>
</dbReference>
<feature type="transmembrane region" description="Helical" evidence="1">
    <location>
        <begin position="213"/>
        <end position="233"/>
    </location>
</feature>
<dbReference type="PANTHER" id="PTHR36111">
    <property type="entry name" value="INNER MEMBRANE PROTEIN-RELATED"/>
    <property type="match status" value="1"/>
</dbReference>
<dbReference type="Proteomes" id="UP000044136">
    <property type="component" value="Unassembled WGS sequence"/>
</dbReference>
<feature type="transmembrane region" description="Helical" evidence="1">
    <location>
        <begin position="140"/>
        <end position="165"/>
    </location>
</feature>
<dbReference type="Pfam" id="PF04474">
    <property type="entry name" value="DUF554"/>
    <property type="match status" value="1"/>
</dbReference>
<keyword evidence="1" id="KW-0812">Transmembrane</keyword>
<feature type="transmembrane region" description="Helical" evidence="1">
    <location>
        <begin position="97"/>
        <end position="120"/>
    </location>
</feature>
<gene>
    <name evidence="2" type="primary">ydfK_2</name>
    <name evidence="2" type="ORF">BN1048_01585</name>
</gene>
<feature type="transmembrane region" description="Helical" evidence="1">
    <location>
        <begin position="6"/>
        <end position="26"/>
    </location>
</feature>
<reference evidence="2 3" key="1">
    <citation type="submission" date="2014-07" db="EMBL/GenBank/DDBJ databases">
        <authorList>
            <person name="Urmite Genomes Urmite Genomes"/>
        </authorList>
    </citation>
    <scope>NUCLEOTIDE SEQUENCE [LARGE SCALE GENOMIC DNA]</scope>
    <source>
        <strain evidence="2 3">13MG44_air</strain>
    </source>
</reference>
<dbReference type="PANTHER" id="PTHR36111:SF2">
    <property type="entry name" value="INNER MEMBRANE PROTEIN"/>
    <property type="match status" value="1"/>
</dbReference>